<dbReference type="Pfam" id="PF00144">
    <property type="entry name" value="Beta-lactamase"/>
    <property type="match status" value="1"/>
</dbReference>
<dbReference type="PANTHER" id="PTHR43283">
    <property type="entry name" value="BETA-LACTAMASE-RELATED"/>
    <property type="match status" value="1"/>
</dbReference>
<dbReference type="Gene3D" id="3.40.710.10">
    <property type="entry name" value="DD-peptidase/beta-lactamase superfamily"/>
    <property type="match status" value="1"/>
</dbReference>
<dbReference type="SUPFAM" id="SSF56601">
    <property type="entry name" value="beta-lactamase/transpeptidase-like"/>
    <property type="match status" value="1"/>
</dbReference>
<feature type="chain" id="PRO_5032536860" evidence="2">
    <location>
        <begin position="32"/>
        <end position="597"/>
    </location>
</feature>
<dbReference type="Proteomes" id="UP000547458">
    <property type="component" value="Unassembled WGS sequence"/>
</dbReference>
<comment type="caution">
    <text evidence="4">The sequence shown here is derived from an EMBL/GenBank/DDBJ whole genome shotgun (WGS) entry which is preliminary data.</text>
</comment>
<dbReference type="PANTHER" id="PTHR43283:SF11">
    <property type="entry name" value="BETA-LACTAMASE-RELATED DOMAIN-CONTAINING PROTEIN"/>
    <property type="match status" value="1"/>
</dbReference>
<evidence type="ECO:0000313" key="4">
    <source>
        <dbReference type="EMBL" id="NJC23717.1"/>
    </source>
</evidence>
<reference evidence="4 5" key="1">
    <citation type="submission" date="2020-03" db="EMBL/GenBank/DDBJ databases">
        <title>Sequencing the genomes of 1000 actinobacteria strains.</title>
        <authorList>
            <person name="Klenk H.-P."/>
        </authorList>
    </citation>
    <scope>NUCLEOTIDE SEQUENCE [LARGE SCALE GENOMIC DNA]</scope>
    <source>
        <strain evidence="4 5">DSM 16403</strain>
    </source>
</reference>
<dbReference type="InterPro" id="IPR001466">
    <property type="entry name" value="Beta-lactam-related"/>
</dbReference>
<dbReference type="EMBL" id="JAATJL010000001">
    <property type="protein sequence ID" value="NJC23717.1"/>
    <property type="molecule type" value="Genomic_DNA"/>
</dbReference>
<protein>
    <submittedName>
        <fullName evidence="4">CubicO group peptidase (Beta-lactamase class C family)</fullName>
    </submittedName>
</protein>
<evidence type="ECO:0000256" key="2">
    <source>
        <dbReference type="SAM" id="SignalP"/>
    </source>
</evidence>
<keyword evidence="1" id="KW-0378">Hydrolase</keyword>
<sequence>MRAPHKAGYKTGAVLAITGMILSGFSGVAYADESPAAQRNTNGADHRAAGRFDMPLDGFSPANTRLVEGNPRAVGIHDTSTIDAAWDQVEAYANPTDAGTRPMYASAVGLMAHQGRIVGKHASGFSRLYADGDGTKLPADEQIAATEDTIYDLASVTKLFTSLLVMQQVEQGHLDLDQPYAAYVHDFGNNGKQEITLRQMLTHTSGLKPWLPLWSAYDTKAERIQAVMETTPDDEPGTAYTYSDLNLIALGVLVEQVTGQRLDEALTTGITGPLGLTDTGYNPPASKLHRIAATEYQEAAGRGMVWGEVHDENAWSLGGIAGHAGIFSTAGDMAVLAQTLLNGGVYQGVRILEQSTVEQLLQNENEEFPGNAHGLGFELNQMWYMGGLSNPSAAGHTGYTGTSIVIDYASRSFAILLTNRVHPSRTWGSNNPARRVVADGLAGALAVNPQKGPTAWFGGAANSSEATLQTSVTVPDEAELTFDVFADNETTDVFALETSTDGGQTWDLLPFAVTGPEGTEQTDGTYNNHGERTWGKATATLPVGEHLIRWRYTTDGNTLGRGIFVDNIQVHDGNRTILNGERNADAFEADGFSLVRR</sequence>
<evidence type="ECO:0000256" key="1">
    <source>
        <dbReference type="ARBA" id="ARBA00022801"/>
    </source>
</evidence>
<accession>A0A846RUA0</accession>
<evidence type="ECO:0000313" key="5">
    <source>
        <dbReference type="Proteomes" id="UP000547458"/>
    </source>
</evidence>
<dbReference type="Pfam" id="PF20773">
    <property type="entry name" value="InhA-like_MAM"/>
    <property type="match status" value="1"/>
</dbReference>
<dbReference type="RefSeq" id="WP_209066874.1">
    <property type="nucleotide sequence ID" value="NZ_JAATJL010000001.1"/>
</dbReference>
<feature type="signal peptide" evidence="2">
    <location>
        <begin position="1"/>
        <end position="31"/>
    </location>
</feature>
<feature type="domain" description="Beta-lactamase-related" evidence="3">
    <location>
        <begin position="113"/>
        <end position="438"/>
    </location>
</feature>
<organism evidence="4 5">
    <name type="scientific">Arthrobacter pigmenti</name>
    <dbReference type="NCBI Taxonomy" id="271432"/>
    <lineage>
        <taxon>Bacteria</taxon>
        <taxon>Bacillati</taxon>
        <taxon>Actinomycetota</taxon>
        <taxon>Actinomycetes</taxon>
        <taxon>Micrococcales</taxon>
        <taxon>Micrococcaceae</taxon>
        <taxon>Arthrobacter</taxon>
    </lineage>
</organism>
<proteinExistence type="predicted"/>
<gene>
    <name evidence="4" type="ORF">BJ994_002793</name>
</gene>
<dbReference type="Gene3D" id="2.60.120.260">
    <property type="entry name" value="Galactose-binding domain-like"/>
    <property type="match status" value="1"/>
</dbReference>
<dbReference type="GO" id="GO:0016787">
    <property type="term" value="F:hydrolase activity"/>
    <property type="evidence" value="ECO:0007669"/>
    <property type="project" value="UniProtKB-KW"/>
</dbReference>
<keyword evidence="2" id="KW-0732">Signal</keyword>
<evidence type="ECO:0000259" key="3">
    <source>
        <dbReference type="Pfam" id="PF00144"/>
    </source>
</evidence>
<keyword evidence="5" id="KW-1185">Reference proteome</keyword>
<name>A0A846RUA0_9MICC</name>
<dbReference type="InterPro" id="IPR050789">
    <property type="entry name" value="Diverse_Enzym_Activities"/>
</dbReference>
<dbReference type="InterPro" id="IPR012338">
    <property type="entry name" value="Beta-lactam/transpept-like"/>
</dbReference>
<dbReference type="AlphaFoldDB" id="A0A846RUA0"/>